<evidence type="ECO:0000256" key="3">
    <source>
        <dbReference type="ARBA" id="ARBA00022679"/>
    </source>
</evidence>
<dbReference type="Proteomes" id="UP000823921">
    <property type="component" value="Unassembled WGS sequence"/>
</dbReference>
<comment type="subcellular location">
    <subcellularLocation>
        <location evidence="1">Periplasm</location>
    </subcellularLocation>
</comment>
<proteinExistence type="predicted"/>
<dbReference type="GO" id="GO:0016740">
    <property type="term" value="F:transferase activity"/>
    <property type="evidence" value="ECO:0007669"/>
    <property type="project" value="UniProtKB-KW"/>
</dbReference>
<evidence type="ECO:0000313" key="8">
    <source>
        <dbReference type="EMBL" id="HJB79588.1"/>
    </source>
</evidence>
<keyword evidence="3" id="KW-0808">Transferase</keyword>
<reference evidence="8" key="1">
    <citation type="journal article" date="2021" name="PeerJ">
        <title>Extensive microbial diversity within the chicken gut microbiome revealed by metagenomics and culture.</title>
        <authorList>
            <person name="Gilroy R."/>
            <person name="Ravi A."/>
            <person name="Getino M."/>
            <person name="Pursley I."/>
            <person name="Horton D.L."/>
            <person name="Alikhan N.F."/>
            <person name="Baker D."/>
            <person name="Gharbi K."/>
            <person name="Hall N."/>
            <person name="Watson M."/>
            <person name="Adriaenssens E.M."/>
            <person name="Foster-Nyarko E."/>
            <person name="Jarju S."/>
            <person name="Secka A."/>
            <person name="Antonio M."/>
            <person name="Oren A."/>
            <person name="Chaudhuri R.R."/>
            <person name="La Ragione R."/>
            <person name="Hildebrand F."/>
            <person name="Pallen M.J."/>
        </authorList>
    </citation>
    <scope>NUCLEOTIDE SEQUENCE</scope>
    <source>
        <strain evidence="8">CHK192-8294</strain>
    </source>
</reference>
<dbReference type="GO" id="GO:0042121">
    <property type="term" value="P:alginic acid biosynthetic process"/>
    <property type="evidence" value="ECO:0007669"/>
    <property type="project" value="UniProtKB-KW"/>
</dbReference>
<keyword evidence="6" id="KW-0016">Alginate biosynthesis</keyword>
<evidence type="ECO:0000259" key="7">
    <source>
        <dbReference type="Pfam" id="PF16822"/>
    </source>
</evidence>
<feature type="domain" description="AlgX/AlgJ SGNH hydrolase-like" evidence="7">
    <location>
        <begin position="110"/>
        <end position="222"/>
    </location>
</feature>
<name>A0A9D2MKU7_9FIRM</name>
<protein>
    <recommendedName>
        <fullName evidence="7">AlgX/AlgJ SGNH hydrolase-like domain-containing protein</fullName>
    </recommendedName>
</protein>
<reference evidence="8" key="2">
    <citation type="submission" date="2021-04" db="EMBL/GenBank/DDBJ databases">
        <authorList>
            <person name="Gilroy R."/>
        </authorList>
    </citation>
    <scope>NUCLEOTIDE SEQUENCE</scope>
    <source>
        <strain evidence="8">CHK192-8294</strain>
    </source>
</reference>
<organism evidence="8 9">
    <name type="scientific">Candidatus Flavonifractor intestinigallinarum</name>
    <dbReference type="NCBI Taxonomy" id="2838586"/>
    <lineage>
        <taxon>Bacteria</taxon>
        <taxon>Bacillati</taxon>
        <taxon>Bacillota</taxon>
        <taxon>Clostridia</taxon>
        <taxon>Eubacteriales</taxon>
        <taxon>Oscillospiraceae</taxon>
        <taxon>Flavonifractor</taxon>
    </lineage>
</organism>
<dbReference type="AlphaFoldDB" id="A0A9D2MKU7"/>
<evidence type="ECO:0000256" key="5">
    <source>
        <dbReference type="ARBA" id="ARBA00022764"/>
    </source>
</evidence>
<dbReference type="GO" id="GO:0042597">
    <property type="term" value="C:periplasmic space"/>
    <property type="evidence" value="ECO:0007669"/>
    <property type="project" value="UniProtKB-SubCell"/>
</dbReference>
<dbReference type="InterPro" id="IPR031811">
    <property type="entry name" value="ALGX/ALGJ_SGNH-like"/>
</dbReference>
<evidence type="ECO:0000256" key="1">
    <source>
        <dbReference type="ARBA" id="ARBA00004418"/>
    </source>
</evidence>
<comment type="caution">
    <text evidence="8">The sequence shown here is derived from an EMBL/GenBank/DDBJ whole genome shotgun (WGS) entry which is preliminary data.</text>
</comment>
<dbReference type="EMBL" id="DWXO01000016">
    <property type="protein sequence ID" value="HJB79588.1"/>
    <property type="molecule type" value="Genomic_DNA"/>
</dbReference>
<keyword evidence="4" id="KW-0732">Signal</keyword>
<dbReference type="Pfam" id="PF16822">
    <property type="entry name" value="ALGX"/>
    <property type="match status" value="1"/>
</dbReference>
<evidence type="ECO:0000313" key="9">
    <source>
        <dbReference type="Proteomes" id="UP000823921"/>
    </source>
</evidence>
<evidence type="ECO:0000256" key="2">
    <source>
        <dbReference type="ARBA" id="ARBA00005182"/>
    </source>
</evidence>
<keyword evidence="5" id="KW-0574">Periplasm</keyword>
<accession>A0A9D2MKU7</accession>
<evidence type="ECO:0000256" key="4">
    <source>
        <dbReference type="ARBA" id="ARBA00022729"/>
    </source>
</evidence>
<sequence>MKRRNTITAGLILLLMAGGFVLLLTSFLGREGSFEALLKTFARDKDVTAFLAQAETAVNQDLDRDHLFIQLYGGIQRLTGRRMVEDAVDENTVVKLSTGALNFVKPDSTAQPAESVEANAAATAQFARDLDDLDIPYLFVMAPQKIQRGQDLLPVGMAENGNSTADAFLKELDRWGTSYFDLRPLFESNGIYSGWFFNTDHHWKPEAAFFAWQNLAQLLDHNYGFVTRSYLTDPANWSTTVLEDFFLGSQGKRVGSLYAGVDDFTIYTPKFETHLTYASTDGGFERTGPFNQSVCFPERVEKMDWFNGNPYTYYSGGDYGMATVTNHNNPNGPKIVLLRESFSCALAPFLALSCSELTTIDLRYYQGDLLETIEGLEPDLVMTMYAASSTGLENMFAFEGTE</sequence>
<evidence type="ECO:0000256" key="6">
    <source>
        <dbReference type="ARBA" id="ARBA00022841"/>
    </source>
</evidence>
<comment type="pathway">
    <text evidence="2">Glycan biosynthesis; alginate biosynthesis.</text>
</comment>
<gene>
    <name evidence="8" type="ORF">H9712_01245</name>
</gene>